<organism evidence="2">
    <name type="scientific">Oxytricha trifallax</name>
    <dbReference type="NCBI Taxonomy" id="1172189"/>
    <lineage>
        <taxon>Eukaryota</taxon>
        <taxon>Sar</taxon>
        <taxon>Alveolata</taxon>
        <taxon>Ciliophora</taxon>
        <taxon>Intramacronucleata</taxon>
        <taxon>Spirotrichea</taxon>
        <taxon>Stichotrichia</taxon>
        <taxon>Sporadotrichida</taxon>
        <taxon>Oxytrichidae</taxon>
        <taxon>Oxytrichinae</taxon>
        <taxon>Oxytricha</taxon>
    </lineage>
</organism>
<dbReference type="AlphaFoldDB" id="G9HRD0"/>
<feature type="transmembrane region" description="Helical" evidence="1">
    <location>
        <begin position="61"/>
        <end position="82"/>
    </location>
</feature>
<keyword evidence="2" id="KW-0496">Mitochondrion</keyword>
<accession>G9HRD0</accession>
<keyword evidence="1" id="KW-0472">Membrane</keyword>
<keyword evidence="1" id="KW-0812">Transmembrane</keyword>
<feature type="transmembrane region" description="Helical" evidence="1">
    <location>
        <begin position="36"/>
        <end position="55"/>
    </location>
</feature>
<sequence length="92" mass="11655">MIKFIDFLWIYINLSYVVQNFQNEQLSIKFVPRNKLFFILKIAKFFIFFVTKFFFSFLKKTFYFTNFYKFAFIKFFFIINYLKFSKKLIWVF</sequence>
<proteinExistence type="predicted"/>
<gene>
    <name evidence="2" type="primary">nad5_i</name>
</gene>
<evidence type="ECO:0000313" key="2">
    <source>
        <dbReference type="EMBL" id="AEV66642.1"/>
    </source>
</evidence>
<geneLocation type="mitochondrion" evidence="2"/>
<name>G9HRD0_9SPIT</name>
<keyword evidence="1" id="KW-1133">Transmembrane helix</keyword>
<reference evidence="2" key="1">
    <citation type="journal article" date="2012" name="Genome Biol. Evol.">
        <title>The Oxytricha trifallax Mitochondrial Genome.</title>
        <authorList>
            <person name="Swart E.C."/>
            <person name="Nowacki M."/>
            <person name="Shum J."/>
            <person name="Stiles H."/>
            <person name="Higgins B.P."/>
            <person name="Doak T.G."/>
            <person name="Schotanus K."/>
            <person name="Magrini V.J."/>
            <person name="Minx P."/>
            <person name="Mardis E.R."/>
            <person name="Landweber L.F."/>
        </authorList>
    </citation>
    <scope>NUCLEOTIDE SEQUENCE</scope>
</reference>
<protein>
    <submittedName>
        <fullName evidence="2">Nad5_i</fullName>
    </submittedName>
</protein>
<evidence type="ECO:0000256" key="1">
    <source>
        <dbReference type="SAM" id="Phobius"/>
    </source>
</evidence>
<dbReference type="EMBL" id="JN383843">
    <property type="protein sequence ID" value="AEV66642.1"/>
    <property type="molecule type" value="Genomic_DNA"/>
</dbReference>